<organism evidence="1">
    <name type="scientific">Opuntia streptacantha</name>
    <name type="common">Prickly pear cactus</name>
    <name type="synonym">Opuntia cardona</name>
    <dbReference type="NCBI Taxonomy" id="393608"/>
    <lineage>
        <taxon>Eukaryota</taxon>
        <taxon>Viridiplantae</taxon>
        <taxon>Streptophyta</taxon>
        <taxon>Embryophyta</taxon>
        <taxon>Tracheophyta</taxon>
        <taxon>Spermatophyta</taxon>
        <taxon>Magnoliopsida</taxon>
        <taxon>eudicotyledons</taxon>
        <taxon>Gunneridae</taxon>
        <taxon>Pentapetalae</taxon>
        <taxon>Caryophyllales</taxon>
        <taxon>Cactineae</taxon>
        <taxon>Cactaceae</taxon>
        <taxon>Opuntioideae</taxon>
        <taxon>Opuntia</taxon>
    </lineage>
</organism>
<dbReference type="EMBL" id="GISG01247654">
    <property type="protein sequence ID" value="MBA4670497.1"/>
    <property type="molecule type" value="Transcribed_RNA"/>
</dbReference>
<protein>
    <submittedName>
        <fullName evidence="1">Uncharacterized protein</fullName>
    </submittedName>
</protein>
<name>A0A7C9AME7_OPUST</name>
<reference evidence="1" key="1">
    <citation type="journal article" date="2013" name="J. Plant Res.">
        <title>Effect of fungi and light on seed germination of three Opuntia species from semiarid lands of central Mexico.</title>
        <authorList>
            <person name="Delgado-Sanchez P."/>
            <person name="Jimenez-Bremont J.F."/>
            <person name="Guerrero-Gonzalez Mde L."/>
            <person name="Flores J."/>
        </authorList>
    </citation>
    <scope>NUCLEOTIDE SEQUENCE</scope>
    <source>
        <tissue evidence="1">Cladode</tissue>
    </source>
</reference>
<accession>A0A7C9AME7</accession>
<reference evidence="1" key="2">
    <citation type="submission" date="2020-07" db="EMBL/GenBank/DDBJ databases">
        <authorList>
            <person name="Vera ALvarez R."/>
            <person name="Arias-Moreno D.M."/>
            <person name="Jimenez-Jacinto V."/>
            <person name="Jimenez-Bremont J.F."/>
            <person name="Swaminathan K."/>
            <person name="Moose S.P."/>
            <person name="Guerrero-Gonzalez M.L."/>
            <person name="Marino-Ramirez L."/>
            <person name="Landsman D."/>
            <person name="Rodriguez-Kessler M."/>
            <person name="Delgado-Sanchez P."/>
        </authorList>
    </citation>
    <scope>NUCLEOTIDE SEQUENCE</scope>
    <source>
        <tissue evidence="1">Cladode</tissue>
    </source>
</reference>
<proteinExistence type="predicted"/>
<evidence type="ECO:0000313" key="1">
    <source>
        <dbReference type="EMBL" id="MBA4670497.1"/>
    </source>
</evidence>
<sequence>MLHLPATIGVSSVLCGYNNSSSVWGSSMHQHNLHDCVHICPRDISNIAKEHRSRSRKFNGKNWRDDLPSCGCRVGPRMSSDCCTWSVYRSAIHRSNMCFVASF</sequence>
<dbReference type="AlphaFoldDB" id="A0A7C9AME7"/>